<dbReference type="Proteomes" id="UP000029554">
    <property type="component" value="Unassembled WGS sequence"/>
</dbReference>
<keyword evidence="2" id="KW-1185">Reference proteome</keyword>
<dbReference type="AlphaFoldDB" id="A0A095UX62"/>
<dbReference type="NCBIfam" id="NF033205">
    <property type="entry name" value="IPExxxVDY"/>
    <property type="match status" value="1"/>
</dbReference>
<dbReference type="InterPro" id="IPR047690">
    <property type="entry name" value="IPExxxVDY_fam"/>
</dbReference>
<dbReference type="EMBL" id="JRHH01000005">
    <property type="protein sequence ID" value="KGD67130.1"/>
    <property type="molecule type" value="Genomic_DNA"/>
</dbReference>
<evidence type="ECO:0000313" key="2">
    <source>
        <dbReference type="Proteomes" id="UP000029554"/>
    </source>
</evidence>
<evidence type="ECO:0008006" key="3">
    <source>
        <dbReference type="Google" id="ProtNLM"/>
    </source>
</evidence>
<evidence type="ECO:0000313" key="1">
    <source>
        <dbReference type="EMBL" id="KGD67130.1"/>
    </source>
</evidence>
<dbReference type="OrthoDB" id="676614at2"/>
<accession>A0A095UX62</accession>
<organism evidence="1 2">
    <name type="scientific">Flavobacterium aquatile LMG 4008 = ATCC 11947</name>
    <dbReference type="NCBI Taxonomy" id="1453498"/>
    <lineage>
        <taxon>Bacteria</taxon>
        <taxon>Pseudomonadati</taxon>
        <taxon>Bacteroidota</taxon>
        <taxon>Flavobacteriia</taxon>
        <taxon>Flavobacteriales</taxon>
        <taxon>Flavobacteriaceae</taxon>
        <taxon>Flavobacterium</taxon>
    </lineage>
</organism>
<gene>
    <name evidence="1" type="ORF">LG45_12955</name>
</gene>
<proteinExistence type="predicted"/>
<dbReference type="STRING" id="1453498.LG45_12955"/>
<protein>
    <recommendedName>
        <fullName evidence="3">IPExxxVDY family protein</fullName>
    </recommendedName>
</protein>
<comment type="caution">
    <text evidence="1">The sequence shown here is derived from an EMBL/GenBank/DDBJ whole genome shotgun (WGS) entry which is preliminary data.</text>
</comment>
<name>A0A095UX62_9FLAO</name>
<dbReference type="RefSeq" id="WP_035127696.1">
    <property type="nucleotide sequence ID" value="NZ_JRHH01000005.1"/>
</dbReference>
<reference evidence="1 2" key="1">
    <citation type="submission" date="2014-09" db="EMBL/GenBank/DDBJ databases">
        <title>Whole Genome Shotgun of Flavobacterium aquatile LMG 4008.</title>
        <authorList>
            <person name="Gale A.N."/>
            <person name="Pipes S.E."/>
            <person name="Newman J.D."/>
        </authorList>
    </citation>
    <scope>NUCLEOTIDE SEQUENCE [LARGE SCALE GENOMIC DNA]</scope>
    <source>
        <strain evidence="1 2">LMG 4008</strain>
    </source>
</reference>
<dbReference type="eggNOG" id="ENOG5032ZD8">
    <property type="taxonomic scope" value="Bacteria"/>
</dbReference>
<sequence length="166" mass="19387">MTVQKVYHKVYIEDFEEVDYHIIAIHTSLEDYRLAYFLNRDLEICLSKSNVDIQFQVKKGKTSFARFTFEDEKKVINWDLIQNKNEVVGTENNTIQDLFSNTKNSFSSSAYLLSEFKKVDFFLKIENAANEINVSEIVSKINAIDSINMVYNVDKETIKSKNNLIF</sequence>